<reference evidence="3 4" key="1">
    <citation type="submission" date="2020-08" db="EMBL/GenBank/DDBJ databases">
        <title>Hymenobacter sp.</title>
        <authorList>
            <person name="Kim M.K."/>
        </authorList>
    </citation>
    <scope>NUCLEOTIDE SEQUENCE [LARGE SCALE GENOMIC DNA]</scope>
    <source>
        <strain evidence="3 4">BT507</strain>
    </source>
</reference>
<evidence type="ECO:0000256" key="1">
    <source>
        <dbReference type="SAM" id="MobiDB-lite"/>
    </source>
</evidence>
<keyword evidence="2" id="KW-0732">Signal</keyword>
<sequence>MEYRMRQAKRWFIRRLFRCQGVGLLLLAHLAVGQSPTPATVPALWHNQPRTLRYHPEGQDFVIRNGTHRFTRALYGTNTAFRVEAGDLPEFALYLPGMGGNLKFGLLGADGQSKWLIESDVTARYRPGTMLYDIRDPLLGTSTLHLHVLAMSDAEGVLIEAQLEGAAPTSVQLLWAFGGATGKKFSRDGDIGADPESSFYLKPEYCQGNTFQLKANTFALYYGAEPKPDETTRYELSHTPPNGQRPTPERRKSLLGIVPPTSRTHIADATQQATPQQLWNSYESNIPTLGGLLPPSAPVLVGAIPATAKALYFAVQKAETAVPLRYAELPQAWAKAETARAALAGRVHVSTPDPYINTLGGALGIAADAIWESPTYLHGSVAWRMRLPGWRGPYVADPLGWHDRAQTHFRAYAKSQLTTPAGPVVMDTTLNLARSLEKLGTSVYSDGYIARNPNGDARPHHYDMNLVYIDELLRHLRWTGDLAFAREVWPVLERHLAWEKRNFDPDNDGLYDAYAAIWASDALQYSGGAVTHSSAYNYWSNKMAAELAAKLGKDPQPYQVEAAKIKQALQRRLWMPDRGWYAEYQDAQGLRQLHPSAGLWTIYHALDSEVPDPFQAYQSLRYIDTQIPHIPVRAEGLPDAGYYLLSTTNWQPYDWSINNVALAEVLHTTLANWQAGRSEEAFLLWKSALLESMYLGSSPGNFQQVSFYDAHRGELYRDFADPIGMAARSLVEGLFGIRPDALNGTLTIRPGLPAAWDSAALTVPDVAFAFRRAGQQETYTITPHFTKPLQLRLQLPARAVEVAALTVNGRPTPWRNLPDAVGQPVIEVDSPLQDNYVVKIRWAGDAPEAVPRAKMYRPGSELAFEPQHATIGKVFDSQGALRQLFVAPAVADNASPGGAGLLAHVPDAEGSRTAFVQLQQGSLTWWAPLAFDVKADGMASASATSVRKLAKKVTATYDPIDLTPYFNDQVTNIFQPNKYQADRPVGPTLQLPTQGIGNWCYPLTQAVIDDAGLRRLAGAQNQIMLPGNVPLRTPGGVGEKNVLFVSQWRAYPDSATVPLQGKARHAQLLLAGSTNPMQSQLTNGAVVVRYTDGTRETLALRNPDNWWPIEQDYLQDGFAFQTYAPRPYRLHLKTGLLTNEAAPSYTSIKGFSTRAIEGGAATILDLPLNPKKKLRSLTVQALANDVVIGLMGVTLVRK</sequence>
<dbReference type="InterPro" id="IPR028028">
    <property type="entry name" value="DUF4450"/>
</dbReference>
<keyword evidence="4" id="KW-1185">Reference proteome</keyword>
<accession>A0ABR7MPE1</accession>
<feature type="signal peptide" evidence="2">
    <location>
        <begin position="1"/>
        <end position="33"/>
    </location>
</feature>
<organism evidence="3 4">
    <name type="scientific">Hymenobacter citatus</name>
    <dbReference type="NCBI Taxonomy" id="2763506"/>
    <lineage>
        <taxon>Bacteria</taxon>
        <taxon>Pseudomonadati</taxon>
        <taxon>Bacteroidota</taxon>
        <taxon>Cytophagia</taxon>
        <taxon>Cytophagales</taxon>
        <taxon>Hymenobacteraceae</taxon>
        <taxon>Hymenobacter</taxon>
    </lineage>
</organism>
<feature type="chain" id="PRO_5046264786" evidence="2">
    <location>
        <begin position="34"/>
        <end position="1198"/>
    </location>
</feature>
<evidence type="ECO:0000313" key="3">
    <source>
        <dbReference type="EMBL" id="MBC6612828.1"/>
    </source>
</evidence>
<evidence type="ECO:0000313" key="4">
    <source>
        <dbReference type="Proteomes" id="UP000622017"/>
    </source>
</evidence>
<dbReference type="Gene3D" id="1.50.10.10">
    <property type="match status" value="1"/>
</dbReference>
<dbReference type="SUPFAM" id="SSF48208">
    <property type="entry name" value="Six-hairpin glycosidases"/>
    <property type="match status" value="1"/>
</dbReference>
<dbReference type="CDD" id="cd11747">
    <property type="entry name" value="GH94N_like_1"/>
    <property type="match status" value="1"/>
</dbReference>
<feature type="region of interest" description="Disordered" evidence="1">
    <location>
        <begin position="230"/>
        <end position="251"/>
    </location>
</feature>
<protein>
    <submittedName>
        <fullName evidence="3">DUF4450 domain-containing protein</fullName>
    </submittedName>
</protein>
<dbReference type="Pfam" id="PF14614">
    <property type="entry name" value="DUF4450"/>
    <property type="match status" value="1"/>
</dbReference>
<dbReference type="Proteomes" id="UP000622017">
    <property type="component" value="Unassembled WGS sequence"/>
</dbReference>
<gene>
    <name evidence="3" type="ORF">H8B15_18030</name>
</gene>
<comment type="caution">
    <text evidence="3">The sequence shown here is derived from an EMBL/GenBank/DDBJ whole genome shotgun (WGS) entry which is preliminary data.</text>
</comment>
<dbReference type="EMBL" id="JACSCY010000018">
    <property type="protein sequence ID" value="MBC6612828.1"/>
    <property type="molecule type" value="Genomic_DNA"/>
</dbReference>
<proteinExistence type="predicted"/>
<name>A0ABR7MPE1_9BACT</name>
<dbReference type="InterPro" id="IPR008928">
    <property type="entry name" value="6-hairpin_glycosidase_sf"/>
</dbReference>
<evidence type="ECO:0000256" key="2">
    <source>
        <dbReference type="SAM" id="SignalP"/>
    </source>
</evidence>
<dbReference type="InterPro" id="IPR012341">
    <property type="entry name" value="6hp_glycosidase-like_sf"/>
</dbReference>